<organism evidence="2 3">
    <name type="scientific">Sutcliffiella horikoshii</name>
    <dbReference type="NCBI Taxonomy" id="79883"/>
    <lineage>
        <taxon>Bacteria</taxon>
        <taxon>Bacillati</taxon>
        <taxon>Bacillota</taxon>
        <taxon>Bacilli</taxon>
        <taxon>Bacillales</taxon>
        <taxon>Bacillaceae</taxon>
        <taxon>Sutcliffiella</taxon>
    </lineage>
</organism>
<dbReference type="InterPro" id="IPR055259">
    <property type="entry name" value="YkvP/CgeB_Glyco_trans-like"/>
</dbReference>
<dbReference type="Gene3D" id="3.40.50.2000">
    <property type="entry name" value="Glycogen Phosphorylase B"/>
    <property type="match status" value="1"/>
</dbReference>
<dbReference type="EMBL" id="CP020880">
    <property type="protein sequence ID" value="ART75836.1"/>
    <property type="molecule type" value="Genomic_DNA"/>
</dbReference>
<protein>
    <submittedName>
        <fullName evidence="2">Spore maturation protein</fullName>
    </submittedName>
</protein>
<evidence type="ECO:0000313" key="3">
    <source>
        <dbReference type="Proteomes" id="UP000195573"/>
    </source>
</evidence>
<gene>
    <name evidence="2" type="ORF">B4U37_07245</name>
</gene>
<name>A0ABN4ZJ68_9BACI</name>
<feature type="domain" description="Spore protein YkvP/CgeB glycosyl transferase-like" evidence="1">
    <location>
        <begin position="182"/>
        <end position="317"/>
    </location>
</feature>
<evidence type="ECO:0000313" key="2">
    <source>
        <dbReference type="EMBL" id="ART75836.1"/>
    </source>
</evidence>
<dbReference type="Proteomes" id="UP000195573">
    <property type="component" value="Chromosome"/>
</dbReference>
<keyword evidence="3" id="KW-1185">Reference proteome</keyword>
<dbReference type="Pfam" id="PF13524">
    <property type="entry name" value="Glyco_trans_1_2"/>
    <property type="match status" value="1"/>
</dbReference>
<dbReference type="GeneID" id="96738220"/>
<accession>A0ABN4ZJ68</accession>
<proteinExistence type="predicted"/>
<evidence type="ECO:0000259" key="1">
    <source>
        <dbReference type="Pfam" id="PF13524"/>
    </source>
</evidence>
<sequence>MTRSSLKIAFIGRYTEGKTGIVKSIFMGLEENGHELLEINLSQRTSLIYNPHKNFGGHGPVYVKWEFIKEEITVFKPDVILFCAGGLTFEKTVMEELKKYCTIIGFTLSDPDVFPSVQSFVGEFDHHTTNSPLAMEMYKKAGINNTHYMPFAIDSRFFTPHKPIYKYKSDVSIIGHFRPNRLEAAKALQENFRCKIFGRGWPLPSMGPVYDDEWFKAMYSTKMVVNFPLTGAGYTNVKVGIFEAAATGRLIFTEYFEEMEHFFEYGKEIIAYSDEADLIKKIRYFLQHPDDAEAIGLAGQKKCAEKHTWKQRLETFFQEVQLKTPEKKWEEN</sequence>
<dbReference type="SUPFAM" id="SSF53756">
    <property type="entry name" value="UDP-Glycosyltransferase/glycogen phosphorylase"/>
    <property type="match status" value="1"/>
</dbReference>
<dbReference type="RefSeq" id="WP_088017687.1">
    <property type="nucleotide sequence ID" value="NZ_CP020880.1"/>
</dbReference>
<reference evidence="2 3" key="1">
    <citation type="submission" date="2017-04" db="EMBL/GenBank/DDBJ databases">
        <title>Complete Genome Sequence of the Bacillus horikoshii 20a strain from Cuatro Cienegas, Coahuila, Mexico.</title>
        <authorList>
            <person name="Zarza E."/>
            <person name="Alcaraz L.D."/>
            <person name="Aguilar-Salinas B."/>
            <person name="Islas A."/>
            <person name="Olmedo-Alvarez G."/>
        </authorList>
    </citation>
    <scope>NUCLEOTIDE SEQUENCE [LARGE SCALE GENOMIC DNA]</scope>
    <source>
        <strain evidence="2 3">20a</strain>
    </source>
</reference>